<dbReference type="RefSeq" id="WP_039608966.1">
    <property type="nucleotide sequence ID" value="NZ_JWIC01000005.1"/>
</dbReference>
<dbReference type="InterPro" id="IPR052551">
    <property type="entry name" value="UV-DNA_repair_photolyase"/>
</dbReference>
<dbReference type="EMBL" id="JWIC01000005">
    <property type="protein sequence ID" value="KID57190.1"/>
    <property type="molecule type" value="Genomic_DNA"/>
</dbReference>
<dbReference type="GO" id="GO:0016829">
    <property type="term" value="F:lyase activity"/>
    <property type="evidence" value="ECO:0007669"/>
    <property type="project" value="UniProtKB-KW"/>
</dbReference>
<organism evidence="1 2">
    <name type="scientific">Pseudoalteromonas luteoviolacea</name>
    <dbReference type="NCBI Taxonomy" id="43657"/>
    <lineage>
        <taxon>Bacteria</taxon>
        <taxon>Pseudomonadati</taxon>
        <taxon>Pseudomonadota</taxon>
        <taxon>Gammaproteobacteria</taxon>
        <taxon>Alteromonadales</taxon>
        <taxon>Pseudoalteromonadaceae</taxon>
        <taxon>Pseudoalteromonas</taxon>
    </lineage>
</organism>
<dbReference type="Pfam" id="PF04244">
    <property type="entry name" value="DPRP"/>
    <property type="match status" value="1"/>
</dbReference>
<dbReference type="PANTHER" id="PTHR38657:SF1">
    <property type="entry name" value="SLR1343 PROTEIN"/>
    <property type="match status" value="1"/>
</dbReference>
<name>A0A0C1QCP8_9GAMM</name>
<keyword evidence="1" id="KW-0456">Lyase</keyword>
<dbReference type="Proteomes" id="UP000031327">
    <property type="component" value="Unassembled WGS sequence"/>
</dbReference>
<sequence>MPQTYQTLRLILGDQLNASHSWYSSKDESTLYVIAELNQETSYVKHHIQKVCAFFAAMKAFSVALQKAGHHVIHLTLDDTHSFDTLPALIDHLISKYDIAKFEYQLPDEYRLREQLSIYCAEIDLDTCAYESEHFYLSDSELSNYFSAGKKHRLEAFYRKMRVRFNILMDGENPYGGEWNFDSNNRNKLKQKDLSDIPEPLIFANDVSDIWNRLKRHEVNTFGTYEANSLWPITRMQAKELLNTFCETQLPKFGFFQDAMTCKADDMYTKKQWSLYHSRLSFALNSKIISPQFVVDTVIAHFMQHKQTVDIAQVEGFVRQIIGWREFVRGIYWVNMPKYAELNELDAKRDLPDWFWDGKTHMNCQKHAVKQSLDYAYAHHIQRLMVTGNFCLIAGIDPRQVDDWYLGVYIDAIEWVEMPNTRGMSQFADGGIVGSKAYAASGNYINKMSDYCSDCRYDIKSVAGDNACPLNAMYWQFMNTHEAQFAANPRNRMVYATWRKKPPEQRVLILEKAQHHLNNLNEL</sequence>
<dbReference type="InterPro" id="IPR036134">
    <property type="entry name" value="Crypto/Photolyase_FAD-like_sf"/>
</dbReference>
<dbReference type="SUPFAM" id="SSF48173">
    <property type="entry name" value="Cryptochrome/photolyase FAD-binding domain"/>
    <property type="match status" value="1"/>
</dbReference>
<dbReference type="Gene3D" id="1.10.10.1710">
    <property type="entry name" value="Deoxyribodipyrimidine photolyase-related"/>
    <property type="match status" value="1"/>
</dbReference>
<accession>A0A0C1QCP8</accession>
<dbReference type="Gene3D" id="1.25.40.80">
    <property type="match status" value="1"/>
</dbReference>
<reference evidence="1 2" key="1">
    <citation type="submission" date="2014-12" db="EMBL/GenBank/DDBJ databases">
        <title>Draft Genome Sequence of Pseudoalteromonas luteoviolacea HI1.</title>
        <authorList>
            <person name="Asahina A.Y."/>
            <person name="Hadfield M.G."/>
        </authorList>
    </citation>
    <scope>NUCLEOTIDE SEQUENCE [LARGE SCALE GENOMIC DNA]</scope>
    <source>
        <strain evidence="1 2">HI1</strain>
    </source>
</reference>
<dbReference type="AlphaFoldDB" id="A0A0C1QCP8"/>
<dbReference type="OrthoDB" id="5288100at2"/>
<protein>
    <submittedName>
        <fullName evidence="1">Deoxyribodipyrimidine photolyase</fullName>
    </submittedName>
</protein>
<dbReference type="Gene3D" id="3.40.50.620">
    <property type="entry name" value="HUPs"/>
    <property type="match status" value="1"/>
</dbReference>
<dbReference type="Gene3D" id="1.10.579.10">
    <property type="entry name" value="DNA Cyclobutane Dipyrimidine Photolyase, subunit A, domain 3"/>
    <property type="match status" value="1"/>
</dbReference>
<comment type="caution">
    <text evidence="1">The sequence shown here is derived from an EMBL/GenBank/DDBJ whole genome shotgun (WGS) entry which is preliminary data.</text>
</comment>
<dbReference type="PANTHER" id="PTHR38657">
    <property type="entry name" value="SLR1343 PROTEIN"/>
    <property type="match status" value="1"/>
</dbReference>
<dbReference type="InterPro" id="IPR014729">
    <property type="entry name" value="Rossmann-like_a/b/a_fold"/>
</dbReference>
<proteinExistence type="predicted"/>
<dbReference type="InterPro" id="IPR007357">
    <property type="entry name" value="PhrB-like"/>
</dbReference>
<evidence type="ECO:0000313" key="2">
    <source>
        <dbReference type="Proteomes" id="UP000031327"/>
    </source>
</evidence>
<evidence type="ECO:0000313" key="1">
    <source>
        <dbReference type="EMBL" id="KID57190.1"/>
    </source>
</evidence>
<gene>
    <name evidence="1" type="ORF">JF50_08120</name>
</gene>